<protein>
    <submittedName>
        <fullName evidence="1">Uncharacterized protein</fullName>
    </submittedName>
</protein>
<dbReference type="RefSeq" id="XP_040617553.1">
    <property type="nucleotide sequence ID" value="XM_040766278.1"/>
</dbReference>
<accession>A0A0C2FEH8</accession>
<dbReference type="EMBL" id="AWTV01000009">
    <property type="protein sequence ID" value="KIH89543.1"/>
    <property type="molecule type" value="Genomic_DNA"/>
</dbReference>
<dbReference type="VEuPathDB" id="FungiDB:SPBR_08028"/>
<reference evidence="1 2" key="1">
    <citation type="journal article" date="2014" name="BMC Genomics">
        <title>Comparative genomics of the major fungal agents of human and animal Sporotrichosis: Sporothrix schenckii and Sporothrix brasiliensis.</title>
        <authorList>
            <person name="Teixeira M.M."/>
            <person name="de Almeida L.G."/>
            <person name="Kubitschek-Barreira P."/>
            <person name="Alves F.L."/>
            <person name="Kioshima E.S."/>
            <person name="Abadio A.K."/>
            <person name="Fernandes L."/>
            <person name="Derengowski L.S."/>
            <person name="Ferreira K.S."/>
            <person name="Souza R.C."/>
            <person name="Ruiz J.C."/>
            <person name="de Andrade N.C."/>
            <person name="Paes H.C."/>
            <person name="Nicola A.M."/>
            <person name="Albuquerque P."/>
            <person name="Gerber A.L."/>
            <person name="Martins V.P."/>
            <person name="Peconick L.D."/>
            <person name="Neto A.V."/>
            <person name="Chaucanez C.B."/>
            <person name="Silva P.A."/>
            <person name="Cunha O.L."/>
            <person name="de Oliveira F.F."/>
            <person name="dos Santos T.C."/>
            <person name="Barros A.L."/>
            <person name="Soares M.A."/>
            <person name="de Oliveira L.M."/>
            <person name="Marini M.M."/>
            <person name="Villalobos-Duno H."/>
            <person name="Cunha M.M."/>
            <person name="de Hoog S."/>
            <person name="da Silveira J.F."/>
            <person name="Henrissat B."/>
            <person name="Nino-Vega G.A."/>
            <person name="Cisalpino P.S."/>
            <person name="Mora-Montes H.M."/>
            <person name="Almeida S.R."/>
            <person name="Stajich J.E."/>
            <person name="Lopes-Bezerra L.M."/>
            <person name="Vasconcelos A.T."/>
            <person name="Felipe M.S."/>
        </authorList>
    </citation>
    <scope>NUCLEOTIDE SEQUENCE [LARGE SCALE GENOMIC DNA]</scope>
    <source>
        <strain evidence="1 2">5110</strain>
    </source>
</reference>
<organism evidence="1 2">
    <name type="scientific">Sporothrix brasiliensis 5110</name>
    <dbReference type="NCBI Taxonomy" id="1398154"/>
    <lineage>
        <taxon>Eukaryota</taxon>
        <taxon>Fungi</taxon>
        <taxon>Dikarya</taxon>
        <taxon>Ascomycota</taxon>
        <taxon>Pezizomycotina</taxon>
        <taxon>Sordariomycetes</taxon>
        <taxon>Sordariomycetidae</taxon>
        <taxon>Ophiostomatales</taxon>
        <taxon>Ophiostomataceae</taxon>
        <taxon>Sporothrix</taxon>
    </lineage>
</organism>
<dbReference type="GeneID" id="63681199"/>
<dbReference type="HOGENOM" id="CLU_2672721_0_0_1"/>
<evidence type="ECO:0000313" key="2">
    <source>
        <dbReference type="Proteomes" id="UP000031575"/>
    </source>
</evidence>
<proteinExistence type="predicted"/>
<gene>
    <name evidence="1" type="ORF">SPBR_08028</name>
</gene>
<dbReference type="AlphaFoldDB" id="A0A0C2FEH8"/>
<name>A0A0C2FEH8_9PEZI</name>
<sequence length="75" mass="8136">MRRWTLCIGHAKPDWKEKETGTSTFNTATVDVDTGYGYGVRGCALTQEREDAAYRKERAGADADGGTPPASLIDV</sequence>
<keyword evidence="2" id="KW-1185">Reference proteome</keyword>
<evidence type="ECO:0000313" key="1">
    <source>
        <dbReference type="EMBL" id="KIH89543.1"/>
    </source>
</evidence>
<comment type="caution">
    <text evidence="1">The sequence shown here is derived from an EMBL/GenBank/DDBJ whole genome shotgun (WGS) entry which is preliminary data.</text>
</comment>
<dbReference type="Proteomes" id="UP000031575">
    <property type="component" value="Unassembled WGS sequence"/>
</dbReference>